<keyword evidence="6" id="KW-0915">Sodium</keyword>
<evidence type="ECO:0000256" key="8">
    <source>
        <dbReference type="ARBA" id="ARBA00023136"/>
    </source>
</evidence>
<dbReference type="Pfam" id="PF03600">
    <property type="entry name" value="CitMHS"/>
    <property type="match status" value="1"/>
</dbReference>
<evidence type="ECO:0000256" key="6">
    <source>
        <dbReference type="ARBA" id="ARBA00023053"/>
    </source>
</evidence>
<keyword evidence="9" id="KW-0739">Sodium transport</keyword>
<dbReference type="PANTHER" id="PTHR43269">
    <property type="entry name" value="SODIUM/PROTON ANTIPORTER 1-RELATED"/>
    <property type="match status" value="1"/>
</dbReference>
<feature type="transmembrane region" description="Helical" evidence="11">
    <location>
        <begin position="391"/>
        <end position="417"/>
    </location>
</feature>
<feature type="transmembrane region" description="Helical" evidence="11">
    <location>
        <begin position="289"/>
        <end position="308"/>
    </location>
</feature>
<feature type="transmembrane region" description="Helical" evidence="11">
    <location>
        <begin position="33"/>
        <end position="49"/>
    </location>
</feature>
<dbReference type="Proteomes" id="UP000032487">
    <property type="component" value="Unassembled WGS sequence"/>
</dbReference>
<comment type="caution">
    <text evidence="13">The sequence shown here is derived from an EMBL/GenBank/DDBJ whole genome shotgun (WGS) entry which is preliminary data.</text>
</comment>
<gene>
    <name evidence="13" type="ORF">UF78_06000</name>
</gene>
<evidence type="ECO:0000256" key="1">
    <source>
        <dbReference type="ARBA" id="ARBA00004141"/>
    </source>
</evidence>
<keyword evidence="7" id="KW-0406">Ion transport</keyword>
<comment type="subcellular location">
    <subcellularLocation>
        <location evidence="1">Membrane</location>
        <topology evidence="1">Multi-pass membrane protein</topology>
    </subcellularLocation>
</comment>
<dbReference type="PATRIC" id="fig|316.101.peg.135"/>
<feature type="transmembrane region" description="Helical" evidence="11">
    <location>
        <begin position="6"/>
        <end position="26"/>
    </location>
</feature>
<dbReference type="InterPro" id="IPR004680">
    <property type="entry name" value="Cit_transptr-like_dom"/>
</dbReference>
<evidence type="ECO:0000256" key="7">
    <source>
        <dbReference type="ARBA" id="ARBA00023065"/>
    </source>
</evidence>
<evidence type="ECO:0000259" key="12">
    <source>
        <dbReference type="Pfam" id="PF03600"/>
    </source>
</evidence>
<dbReference type="PANTHER" id="PTHR43269:SF2">
    <property type="entry name" value="SODIUM_PROTON ANTIPORTER 1-RELATED"/>
    <property type="match status" value="1"/>
</dbReference>
<name>A0A0D9AQ43_STUST</name>
<feature type="domain" description="Citrate transporter-like" evidence="12">
    <location>
        <begin position="28"/>
        <end position="363"/>
    </location>
</feature>
<keyword evidence="3" id="KW-0050">Antiport</keyword>
<dbReference type="GO" id="GO:0016020">
    <property type="term" value="C:membrane"/>
    <property type="evidence" value="ECO:0007669"/>
    <property type="project" value="UniProtKB-SubCell"/>
</dbReference>
<evidence type="ECO:0000256" key="4">
    <source>
        <dbReference type="ARBA" id="ARBA00022692"/>
    </source>
</evidence>
<dbReference type="EMBL" id="JYHV01000012">
    <property type="protein sequence ID" value="KJH83145.1"/>
    <property type="molecule type" value="Genomic_DNA"/>
</dbReference>
<feature type="transmembrane region" description="Helical" evidence="11">
    <location>
        <begin position="150"/>
        <end position="179"/>
    </location>
</feature>
<protein>
    <submittedName>
        <fullName evidence="13">Sodium:proton antiporter</fullName>
    </submittedName>
</protein>
<evidence type="ECO:0000256" key="10">
    <source>
        <dbReference type="ARBA" id="ARBA00025753"/>
    </source>
</evidence>
<accession>A0A0D9AQ43</accession>
<keyword evidence="5 11" id="KW-1133">Transmembrane helix</keyword>
<feature type="transmembrane region" description="Helical" evidence="11">
    <location>
        <begin position="108"/>
        <end position="138"/>
    </location>
</feature>
<feature type="transmembrane region" description="Helical" evidence="11">
    <location>
        <begin position="226"/>
        <end position="246"/>
    </location>
</feature>
<evidence type="ECO:0000256" key="9">
    <source>
        <dbReference type="ARBA" id="ARBA00023201"/>
    </source>
</evidence>
<dbReference type="NCBIfam" id="NF038006">
    <property type="entry name" value="NhaD_1"/>
    <property type="match status" value="1"/>
</dbReference>
<sequence>MPEILQYVLIGLAVAALLGVVLEEITHVNKAKVTLFFGTLAWMLLFVFSPEGAERDLVLESLNENIAEIAGLWIFLVAAMTFVAYLNKKGMIENLIYLVLPKRISERALLFLTATFCFVFSSLADNITATLVSITLIMSLKLSAEKTIKYAALVVFAVNSGGVALITGDVTTLMIFLAGKVKILQLLLLALPAFLAVLLLAALLSVGMNGQVVVTSHRTDVRRVDIAIALIFLGTILCTIAGNFFFQIPPVLTFLTGLSIMFLVARFFSDDIETDPILEYVRQVEFETLLFFLGILLLVGMLKEIHVLDGLVRIYDQVPAVLANYLMGVLSAAIDNVPLTAALLKSGLEMGVAEWMVLTYAVGVGGSLLVIGSAAGIVAMSKVPGLTFGSYLRYSLYLFIAFNLGFAGVYLTGLAVAGSLG</sequence>
<dbReference type="AlphaFoldDB" id="A0A0D9AQ43"/>
<feature type="transmembrane region" description="Helical" evidence="11">
    <location>
        <begin position="320"/>
        <end position="343"/>
    </location>
</feature>
<evidence type="ECO:0000256" key="5">
    <source>
        <dbReference type="ARBA" id="ARBA00022989"/>
    </source>
</evidence>
<comment type="similarity">
    <text evidence="10">Belongs to the NhaD Na(+)/H(+) (TC 2.A.62) antiporter family.</text>
</comment>
<dbReference type="RefSeq" id="WP_045161140.1">
    <property type="nucleotide sequence ID" value="NZ_JYHV01000012.1"/>
</dbReference>
<feature type="transmembrane region" description="Helical" evidence="11">
    <location>
        <begin position="251"/>
        <end position="269"/>
    </location>
</feature>
<organism evidence="13 14">
    <name type="scientific">Stutzerimonas stutzeri</name>
    <name type="common">Pseudomonas stutzeri</name>
    <dbReference type="NCBI Taxonomy" id="316"/>
    <lineage>
        <taxon>Bacteria</taxon>
        <taxon>Pseudomonadati</taxon>
        <taxon>Pseudomonadota</taxon>
        <taxon>Gammaproteobacteria</taxon>
        <taxon>Pseudomonadales</taxon>
        <taxon>Pseudomonadaceae</taxon>
        <taxon>Stutzerimonas</taxon>
    </lineage>
</organism>
<dbReference type="OrthoDB" id="9772058at2"/>
<dbReference type="GO" id="GO:0015297">
    <property type="term" value="F:antiporter activity"/>
    <property type="evidence" value="ECO:0007669"/>
    <property type="project" value="UniProtKB-KW"/>
</dbReference>
<feature type="transmembrane region" description="Helical" evidence="11">
    <location>
        <begin position="186"/>
        <end position="206"/>
    </location>
</feature>
<evidence type="ECO:0000256" key="11">
    <source>
        <dbReference type="SAM" id="Phobius"/>
    </source>
</evidence>
<evidence type="ECO:0000256" key="2">
    <source>
        <dbReference type="ARBA" id="ARBA00022448"/>
    </source>
</evidence>
<feature type="transmembrane region" description="Helical" evidence="11">
    <location>
        <begin position="355"/>
        <end position="379"/>
    </location>
</feature>
<reference evidence="13 14" key="1">
    <citation type="submission" date="2015-02" db="EMBL/GenBank/DDBJ databases">
        <title>Draft genome sequence of Pseudomonas stutzeri NT0128 isolated from wheat (Triticum turgidum) rhizosphere.</title>
        <authorList>
            <person name="Tovi N."/>
            <person name="Frenk S."/>
            <person name="Hadar Y."/>
            <person name="Minz D."/>
        </authorList>
    </citation>
    <scope>NUCLEOTIDE SEQUENCE [LARGE SCALE GENOMIC DNA]</scope>
    <source>
        <strain evidence="13 14">NT0128</strain>
    </source>
</reference>
<keyword evidence="2" id="KW-0813">Transport</keyword>
<keyword evidence="8 11" id="KW-0472">Membrane</keyword>
<feature type="transmembrane region" description="Helical" evidence="11">
    <location>
        <begin position="69"/>
        <end position="87"/>
    </location>
</feature>
<evidence type="ECO:0000313" key="13">
    <source>
        <dbReference type="EMBL" id="KJH83145.1"/>
    </source>
</evidence>
<proteinExistence type="inferred from homology"/>
<evidence type="ECO:0000313" key="14">
    <source>
        <dbReference type="Proteomes" id="UP000032487"/>
    </source>
</evidence>
<keyword evidence="4 11" id="KW-0812">Transmembrane</keyword>
<dbReference type="InterPro" id="IPR045016">
    <property type="entry name" value="NhaD-like"/>
</dbReference>
<dbReference type="GO" id="GO:0006814">
    <property type="term" value="P:sodium ion transport"/>
    <property type="evidence" value="ECO:0007669"/>
    <property type="project" value="UniProtKB-KW"/>
</dbReference>
<evidence type="ECO:0000256" key="3">
    <source>
        <dbReference type="ARBA" id="ARBA00022449"/>
    </source>
</evidence>